<dbReference type="OrthoDB" id="4535590at2"/>
<protein>
    <submittedName>
        <fullName evidence="1">Uncharacterized protein</fullName>
    </submittedName>
</protein>
<keyword evidence="2" id="KW-1185">Reference proteome</keyword>
<dbReference type="AlphaFoldDB" id="A0A2U9NY77"/>
<evidence type="ECO:0000313" key="1">
    <source>
        <dbReference type="EMBL" id="AWT42183.1"/>
    </source>
</evidence>
<evidence type="ECO:0000313" key="2">
    <source>
        <dbReference type="Proteomes" id="UP000247634"/>
    </source>
</evidence>
<sequence>MLSTALADIDAVFAGWASPHETGCGRCHTPEETACLRTPDAPVPPEVLSRFVFEVADHFTDHAASMRRLLPQAARAMAEGTLVGVGWGVHGLVLVDWRSWPAEQAAAVDTFLRAWWQDALAVPEPPYPVEDVFETCATIARSVAPFLGAWAPGPAADAHLVRCARMWLDDLLSDASPFDWWYSDAEDRAVAELRAWLTGPGAARLRAAGAEDLAIRAELLALPYDERWAHPYWDTASATN</sequence>
<reference evidence="1 2" key="1">
    <citation type="submission" date="2018-06" db="EMBL/GenBank/DDBJ databases">
        <title>The complete genome sequence of a nosiheptide producer Streptomyces actuosus ATCC 25421: deducing the ability of producing a new class III lantibiotics.</title>
        <authorList>
            <person name="Liu W."/>
            <person name="Sun F."/>
            <person name="Hu Y."/>
        </authorList>
    </citation>
    <scope>NUCLEOTIDE SEQUENCE [LARGE SCALE GENOMIC DNA]</scope>
    <source>
        <strain evidence="1 2">ATCC 25421</strain>
    </source>
</reference>
<organism evidence="1 2">
    <name type="scientific">Streptomyces actuosus</name>
    <dbReference type="NCBI Taxonomy" id="1885"/>
    <lineage>
        <taxon>Bacteria</taxon>
        <taxon>Bacillati</taxon>
        <taxon>Actinomycetota</taxon>
        <taxon>Actinomycetes</taxon>
        <taxon>Kitasatosporales</taxon>
        <taxon>Streptomycetaceae</taxon>
        <taxon>Streptomyces</taxon>
    </lineage>
</organism>
<gene>
    <name evidence="1" type="ORF">DMT42_07555</name>
</gene>
<dbReference type="KEGG" id="sact:DMT42_07555"/>
<dbReference type="RefSeq" id="WP_110627108.1">
    <property type="nucleotide sequence ID" value="NZ_CP029788.1"/>
</dbReference>
<proteinExistence type="predicted"/>
<dbReference type="Proteomes" id="UP000247634">
    <property type="component" value="Chromosome"/>
</dbReference>
<dbReference type="EMBL" id="CP029788">
    <property type="protein sequence ID" value="AWT42183.1"/>
    <property type="molecule type" value="Genomic_DNA"/>
</dbReference>
<accession>A0A2U9NY77</accession>
<name>A0A2U9NY77_STRAS</name>